<dbReference type="Pfam" id="PF13419">
    <property type="entry name" value="HAD_2"/>
    <property type="match status" value="1"/>
</dbReference>
<dbReference type="NCBIfam" id="TIGR01549">
    <property type="entry name" value="HAD-SF-IA-v1"/>
    <property type="match status" value="1"/>
</dbReference>
<name>A0ABW7YQ71_9ACTN</name>
<accession>A0ABW7YQ71</accession>
<organism evidence="1 2">
    <name type="scientific">Nonomuraea typhae</name>
    <dbReference type="NCBI Taxonomy" id="2603600"/>
    <lineage>
        <taxon>Bacteria</taxon>
        <taxon>Bacillati</taxon>
        <taxon>Actinomycetota</taxon>
        <taxon>Actinomycetes</taxon>
        <taxon>Streptosporangiales</taxon>
        <taxon>Streptosporangiaceae</taxon>
        <taxon>Nonomuraea</taxon>
    </lineage>
</organism>
<dbReference type="PANTHER" id="PTHR43434">
    <property type="entry name" value="PHOSPHOGLYCOLATE PHOSPHATASE"/>
    <property type="match status" value="1"/>
</dbReference>
<proteinExistence type="predicted"/>
<dbReference type="InterPro" id="IPR050155">
    <property type="entry name" value="HAD-like_hydrolase_sf"/>
</dbReference>
<dbReference type="PANTHER" id="PTHR43434:SF1">
    <property type="entry name" value="PHOSPHOGLYCOLATE PHOSPHATASE"/>
    <property type="match status" value="1"/>
</dbReference>
<dbReference type="InterPro" id="IPR006439">
    <property type="entry name" value="HAD-SF_hydro_IA"/>
</dbReference>
<dbReference type="InterPro" id="IPR041492">
    <property type="entry name" value="HAD_2"/>
</dbReference>
<gene>
    <name evidence="1" type="ORF">ACIBG2_11695</name>
</gene>
<evidence type="ECO:0000313" key="1">
    <source>
        <dbReference type="EMBL" id="MFI6498045.1"/>
    </source>
</evidence>
<comment type="caution">
    <text evidence="1">The sequence shown here is derived from an EMBL/GenBank/DDBJ whole genome shotgun (WGS) entry which is preliminary data.</text>
</comment>
<dbReference type="SFLD" id="SFLDS00003">
    <property type="entry name" value="Haloacid_Dehalogenase"/>
    <property type="match status" value="1"/>
</dbReference>
<keyword evidence="2" id="KW-1185">Reference proteome</keyword>
<dbReference type="SFLD" id="SFLDG01129">
    <property type="entry name" value="C1.5:_HAD__Beta-PGM__Phosphata"/>
    <property type="match status" value="1"/>
</dbReference>
<dbReference type="Gene3D" id="1.10.150.240">
    <property type="entry name" value="Putative phosphatase, domain 2"/>
    <property type="match status" value="1"/>
</dbReference>
<keyword evidence="1" id="KW-0378">Hydrolase</keyword>
<dbReference type="Gene3D" id="3.40.50.1000">
    <property type="entry name" value="HAD superfamily/HAD-like"/>
    <property type="match status" value="1"/>
</dbReference>
<dbReference type="InterPro" id="IPR023198">
    <property type="entry name" value="PGP-like_dom2"/>
</dbReference>
<dbReference type="SUPFAM" id="SSF56784">
    <property type="entry name" value="HAD-like"/>
    <property type="match status" value="1"/>
</dbReference>
<dbReference type="Proteomes" id="UP001612741">
    <property type="component" value="Unassembled WGS sequence"/>
</dbReference>
<evidence type="ECO:0000313" key="2">
    <source>
        <dbReference type="Proteomes" id="UP001612741"/>
    </source>
</evidence>
<dbReference type="InterPro" id="IPR023214">
    <property type="entry name" value="HAD_sf"/>
</dbReference>
<reference evidence="1 2" key="1">
    <citation type="submission" date="2024-10" db="EMBL/GenBank/DDBJ databases">
        <title>The Natural Products Discovery Center: Release of the First 8490 Sequenced Strains for Exploring Actinobacteria Biosynthetic Diversity.</title>
        <authorList>
            <person name="Kalkreuter E."/>
            <person name="Kautsar S.A."/>
            <person name="Yang D."/>
            <person name="Bader C.D."/>
            <person name="Teijaro C.N."/>
            <person name="Fluegel L."/>
            <person name="Davis C.M."/>
            <person name="Simpson J.R."/>
            <person name="Lauterbach L."/>
            <person name="Steele A.D."/>
            <person name="Gui C."/>
            <person name="Meng S."/>
            <person name="Li G."/>
            <person name="Viehrig K."/>
            <person name="Ye F."/>
            <person name="Su P."/>
            <person name="Kiefer A.F."/>
            <person name="Nichols A."/>
            <person name="Cepeda A.J."/>
            <person name="Yan W."/>
            <person name="Fan B."/>
            <person name="Jiang Y."/>
            <person name="Adhikari A."/>
            <person name="Zheng C.-J."/>
            <person name="Schuster L."/>
            <person name="Cowan T.M."/>
            <person name="Smanski M.J."/>
            <person name="Chevrette M.G."/>
            <person name="De Carvalho L.P.S."/>
            <person name="Shen B."/>
        </authorList>
    </citation>
    <scope>NUCLEOTIDE SEQUENCE [LARGE SCALE GENOMIC DNA]</scope>
    <source>
        <strain evidence="1 2">NPDC050545</strain>
    </source>
</reference>
<sequence>MTLVKAVVLDLDGTLVDTPRAIATITGRILEEFGVSRPESDIVRTVGKPLDHNFAYLLDRPLDHPDIVKAAAAYRDRFGQYVKENRDKLLYPGVVDGLRELRRRGHRLAVATSKTYEGAIKTVRATGIEDLFDGVAGHDSVARGKPEPDLAIFAAGLLGVVPSSCVSVGDGVGDMQMGRSAGMFNVGVSYGVATAEELLQAGADVIADGFPEVVEAVTGRLDALR</sequence>
<protein>
    <submittedName>
        <fullName evidence="1">HAD family hydrolase</fullName>
        <ecNumber evidence="1">3.-.-.-</ecNumber>
    </submittedName>
</protein>
<dbReference type="EC" id="3.-.-.-" evidence="1"/>
<dbReference type="SFLD" id="SFLDG01135">
    <property type="entry name" value="C1.5.6:_HAD__Beta-PGM__Phospha"/>
    <property type="match status" value="1"/>
</dbReference>
<dbReference type="EMBL" id="JBITGY010000003">
    <property type="protein sequence ID" value="MFI6498045.1"/>
    <property type="molecule type" value="Genomic_DNA"/>
</dbReference>
<dbReference type="InterPro" id="IPR036412">
    <property type="entry name" value="HAD-like_sf"/>
</dbReference>
<dbReference type="GO" id="GO:0016787">
    <property type="term" value="F:hydrolase activity"/>
    <property type="evidence" value="ECO:0007669"/>
    <property type="project" value="UniProtKB-KW"/>
</dbReference>
<dbReference type="RefSeq" id="WP_397081305.1">
    <property type="nucleotide sequence ID" value="NZ_JBITGY010000003.1"/>
</dbReference>
<dbReference type="PRINTS" id="PR00413">
    <property type="entry name" value="HADHALOGNASE"/>
</dbReference>